<evidence type="ECO:0000313" key="2">
    <source>
        <dbReference type="EMBL" id="CAF0873709.1"/>
    </source>
</evidence>
<evidence type="ECO:0000313" key="4">
    <source>
        <dbReference type="Proteomes" id="UP000663829"/>
    </source>
</evidence>
<dbReference type="Proteomes" id="UP000663829">
    <property type="component" value="Unassembled WGS sequence"/>
</dbReference>
<dbReference type="AlphaFoldDB" id="A0A813Y1Y7"/>
<dbReference type="Proteomes" id="UP000681722">
    <property type="component" value="Unassembled WGS sequence"/>
</dbReference>
<organism evidence="2 4">
    <name type="scientific">Didymodactylos carnosus</name>
    <dbReference type="NCBI Taxonomy" id="1234261"/>
    <lineage>
        <taxon>Eukaryota</taxon>
        <taxon>Metazoa</taxon>
        <taxon>Spiralia</taxon>
        <taxon>Gnathifera</taxon>
        <taxon>Rotifera</taxon>
        <taxon>Eurotatoria</taxon>
        <taxon>Bdelloidea</taxon>
        <taxon>Philodinida</taxon>
        <taxon>Philodinidae</taxon>
        <taxon>Didymodactylos</taxon>
    </lineage>
</organism>
<comment type="caution">
    <text evidence="2">The sequence shown here is derived from an EMBL/GenBank/DDBJ whole genome shotgun (WGS) entry which is preliminary data.</text>
</comment>
<evidence type="ECO:0000256" key="1">
    <source>
        <dbReference type="SAM" id="MobiDB-lite"/>
    </source>
</evidence>
<protein>
    <submittedName>
        <fullName evidence="2">Uncharacterized protein</fullName>
    </submittedName>
</protein>
<dbReference type="EMBL" id="CAJNOQ010001170">
    <property type="protein sequence ID" value="CAF0873709.1"/>
    <property type="molecule type" value="Genomic_DNA"/>
</dbReference>
<keyword evidence="4" id="KW-1185">Reference proteome</keyword>
<accession>A0A813Y1Y7</accession>
<evidence type="ECO:0000313" key="3">
    <source>
        <dbReference type="EMBL" id="CAF3660852.1"/>
    </source>
</evidence>
<reference evidence="2" key="1">
    <citation type="submission" date="2021-02" db="EMBL/GenBank/DDBJ databases">
        <authorList>
            <person name="Nowell W R."/>
        </authorList>
    </citation>
    <scope>NUCLEOTIDE SEQUENCE</scope>
</reference>
<gene>
    <name evidence="2" type="ORF">GPM918_LOCUS7236</name>
    <name evidence="3" type="ORF">SRO942_LOCUS7236</name>
</gene>
<name>A0A813Y1Y7_9BILA</name>
<proteinExistence type="predicted"/>
<dbReference type="EMBL" id="CAJOBC010001170">
    <property type="protein sequence ID" value="CAF3660852.1"/>
    <property type="molecule type" value="Genomic_DNA"/>
</dbReference>
<feature type="region of interest" description="Disordered" evidence="1">
    <location>
        <begin position="66"/>
        <end position="86"/>
    </location>
</feature>
<sequence>MLKNFVPGAKKPGSGQKLVPVISIAKWHPVDFITKEIEQKVGAEMSGGGLTGFAVSLVDKVNAPNVGQPGDGGSMMNEFEQLAGGGGGMMSELEKFL</sequence>